<evidence type="ECO:0000313" key="3">
    <source>
        <dbReference type="Proteomes" id="UP000663831"/>
    </source>
</evidence>
<name>A0A8H3DRJ9_9AGAM</name>
<dbReference type="Proteomes" id="UP000663831">
    <property type="component" value="Unassembled WGS sequence"/>
</dbReference>
<evidence type="ECO:0000256" key="1">
    <source>
        <dbReference type="SAM" id="MobiDB-lite"/>
    </source>
</evidence>
<feature type="region of interest" description="Disordered" evidence="1">
    <location>
        <begin position="1"/>
        <end position="24"/>
    </location>
</feature>
<comment type="caution">
    <text evidence="2">The sequence shown here is derived from an EMBL/GenBank/DDBJ whole genome shotgun (WGS) entry which is preliminary data.</text>
</comment>
<dbReference type="AlphaFoldDB" id="A0A8H3DRJ9"/>
<evidence type="ECO:0000313" key="2">
    <source>
        <dbReference type="EMBL" id="CAE6534465.1"/>
    </source>
</evidence>
<reference evidence="2" key="1">
    <citation type="submission" date="2021-01" db="EMBL/GenBank/DDBJ databases">
        <authorList>
            <person name="Kaushik A."/>
        </authorList>
    </citation>
    <scope>NUCLEOTIDE SEQUENCE</scope>
    <source>
        <strain evidence="2">AG3-1AP</strain>
    </source>
</reference>
<organism evidence="2 3">
    <name type="scientific">Rhizoctonia solani</name>
    <dbReference type="NCBI Taxonomy" id="456999"/>
    <lineage>
        <taxon>Eukaryota</taxon>
        <taxon>Fungi</taxon>
        <taxon>Dikarya</taxon>
        <taxon>Basidiomycota</taxon>
        <taxon>Agaricomycotina</taxon>
        <taxon>Agaricomycetes</taxon>
        <taxon>Cantharellales</taxon>
        <taxon>Ceratobasidiaceae</taxon>
        <taxon>Rhizoctonia</taxon>
    </lineage>
</organism>
<feature type="non-terminal residue" evidence="2">
    <location>
        <position position="1"/>
    </location>
</feature>
<protein>
    <submittedName>
        <fullName evidence="2">Uncharacterized protein</fullName>
    </submittedName>
</protein>
<accession>A0A8H3DRJ9</accession>
<gene>
    <name evidence="2" type="ORF">RDB_LOCUS162375</name>
</gene>
<proteinExistence type="predicted"/>
<dbReference type="EMBL" id="CAJMWV010008200">
    <property type="protein sequence ID" value="CAE6534465.1"/>
    <property type="molecule type" value="Genomic_DNA"/>
</dbReference>
<sequence>AHRMPMSQPSAELHKFRVTGGRTF</sequence>